<sequence>MRLKKIIYLFLSIVLGLILSFLIHALIEIIYLQNVNSATVNWHSVLGKGSCALPIWLQIGLPILGIVGGYLLGCWWWRIVYIEHRHGKFKNNNLN</sequence>
<evidence type="ECO:0000313" key="2">
    <source>
        <dbReference type="EMBL" id="PIS42126.1"/>
    </source>
</evidence>
<feature type="transmembrane region" description="Helical" evidence="1">
    <location>
        <begin position="53"/>
        <end position="77"/>
    </location>
</feature>
<evidence type="ECO:0000256" key="1">
    <source>
        <dbReference type="SAM" id="Phobius"/>
    </source>
</evidence>
<comment type="caution">
    <text evidence="2">The sequence shown here is derived from an EMBL/GenBank/DDBJ whole genome shotgun (WGS) entry which is preliminary data.</text>
</comment>
<protein>
    <submittedName>
        <fullName evidence="2">Uncharacterized protein</fullName>
    </submittedName>
</protein>
<accession>A0A2H0YUL2</accession>
<gene>
    <name evidence="2" type="ORF">COT24_05310</name>
</gene>
<evidence type="ECO:0000313" key="3">
    <source>
        <dbReference type="Proteomes" id="UP000231542"/>
    </source>
</evidence>
<dbReference type="AlphaFoldDB" id="A0A2H0YUL2"/>
<keyword evidence="1" id="KW-1133">Transmembrane helix</keyword>
<name>A0A2H0YUL2_9BACT</name>
<dbReference type="EMBL" id="PEXU01000057">
    <property type="protein sequence ID" value="PIS42126.1"/>
    <property type="molecule type" value="Genomic_DNA"/>
</dbReference>
<reference evidence="2 3" key="1">
    <citation type="submission" date="2017-09" db="EMBL/GenBank/DDBJ databases">
        <title>Depth-based differentiation of microbial function through sediment-hosted aquifers and enrichment of novel symbionts in the deep terrestrial subsurface.</title>
        <authorList>
            <person name="Probst A.J."/>
            <person name="Ladd B."/>
            <person name="Jarett J.K."/>
            <person name="Geller-Mcgrath D.E."/>
            <person name="Sieber C.M."/>
            <person name="Emerson J.B."/>
            <person name="Anantharaman K."/>
            <person name="Thomas B.C."/>
            <person name="Malmstrom R."/>
            <person name="Stieglmeier M."/>
            <person name="Klingl A."/>
            <person name="Woyke T."/>
            <person name="Ryan C.M."/>
            <person name="Banfield J.F."/>
        </authorList>
    </citation>
    <scope>NUCLEOTIDE SEQUENCE [LARGE SCALE GENOMIC DNA]</scope>
    <source>
        <strain evidence="2">CG08_land_8_20_14_0_20_40_16</strain>
    </source>
</reference>
<keyword evidence="1" id="KW-0472">Membrane</keyword>
<feature type="transmembrane region" description="Helical" evidence="1">
    <location>
        <begin position="7"/>
        <end position="33"/>
    </location>
</feature>
<proteinExistence type="predicted"/>
<dbReference type="Proteomes" id="UP000231542">
    <property type="component" value="Unassembled WGS sequence"/>
</dbReference>
<keyword evidence="1" id="KW-0812">Transmembrane</keyword>
<organism evidence="2 3">
    <name type="scientific">Candidatus Kerfeldbacteria bacterium CG08_land_8_20_14_0_20_40_16</name>
    <dbReference type="NCBI Taxonomy" id="2014244"/>
    <lineage>
        <taxon>Bacteria</taxon>
        <taxon>Candidatus Kerfeldiibacteriota</taxon>
    </lineage>
</organism>